<evidence type="ECO:0008006" key="9">
    <source>
        <dbReference type="Google" id="ProtNLM"/>
    </source>
</evidence>
<proteinExistence type="predicted"/>
<dbReference type="PANTHER" id="PTHR45649:SF30">
    <property type="entry name" value="AMINO-ACID PERMEASE BAT1"/>
    <property type="match status" value="1"/>
</dbReference>
<evidence type="ECO:0000256" key="1">
    <source>
        <dbReference type="ARBA" id="ARBA00004141"/>
    </source>
</evidence>
<keyword evidence="2" id="KW-0813">Transport</keyword>
<dbReference type="Proteomes" id="UP001497512">
    <property type="component" value="Chromosome 5"/>
</dbReference>
<feature type="transmembrane region" description="Helical" evidence="6">
    <location>
        <begin position="261"/>
        <end position="284"/>
    </location>
</feature>
<dbReference type="InterPro" id="IPR002293">
    <property type="entry name" value="AA/rel_permease1"/>
</dbReference>
<feature type="transmembrane region" description="Helical" evidence="6">
    <location>
        <begin position="180"/>
        <end position="199"/>
    </location>
</feature>
<keyword evidence="4 6" id="KW-1133">Transmembrane helix</keyword>
<dbReference type="EMBL" id="OZ019897">
    <property type="protein sequence ID" value="CAK9226428.1"/>
    <property type="molecule type" value="Genomic_DNA"/>
</dbReference>
<gene>
    <name evidence="7" type="ORF">CSSPTR1EN2_LOCUS18234</name>
</gene>
<evidence type="ECO:0000256" key="3">
    <source>
        <dbReference type="ARBA" id="ARBA00022692"/>
    </source>
</evidence>
<comment type="subcellular location">
    <subcellularLocation>
        <location evidence="1">Membrane</location>
        <topology evidence="1">Multi-pass membrane protein</topology>
    </subcellularLocation>
</comment>
<name>A0ABP0UNZ1_9BRYO</name>
<evidence type="ECO:0000313" key="8">
    <source>
        <dbReference type="Proteomes" id="UP001497512"/>
    </source>
</evidence>
<dbReference type="Pfam" id="PF13520">
    <property type="entry name" value="AA_permease_2"/>
    <property type="match status" value="1"/>
</dbReference>
<feature type="transmembrane region" description="Helical" evidence="6">
    <location>
        <begin position="313"/>
        <end position="334"/>
    </location>
</feature>
<evidence type="ECO:0000256" key="6">
    <source>
        <dbReference type="SAM" id="Phobius"/>
    </source>
</evidence>
<dbReference type="Gene3D" id="1.20.1740.10">
    <property type="entry name" value="Amino acid/polyamine transporter I"/>
    <property type="match status" value="1"/>
</dbReference>
<feature type="transmembrane region" description="Helical" evidence="6">
    <location>
        <begin position="115"/>
        <end position="138"/>
    </location>
</feature>
<feature type="transmembrane region" description="Helical" evidence="6">
    <location>
        <begin position="62"/>
        <end position="95"/>
    </location>
</feature>
<evidence type="ECO:0000313" key="7">
    <source>
        <dbReference type="EMBL" id="CAK9226428.1"/>
    </source>
</evidence>
<feature type="transmembrane region" description="Helical" evidence="6">
    <location>
        <begin position="465"/>
        <end position="486"/>
    </location>
</feature>
<accession>A0ABP0UNZ1</accession>
<feature type="transmembrane region" description="Helical" evidence="6">
    <location>
        <begin position="368"/>
        <end position="386"/>
    </location>
</feature>
<evidence type="ECO:0000256" key="2">
    <source>
        <dbReference type="ARBA" id="ARBA00022448"/>
    </source>
</evidence>
<feature type="transmembrane region" description="Helical" evidence="6">
    <location>
        <begin position="436"/>
        <end position="459"/>
    </location>
</feature>
<feature type="transmembrane region" description="Helical" evidence="6">
    <location>
        <begin position="392"/>
        <end position="415"/>
    </location>
</feature>
<dbReference type="PANTHER" id="PTHR45649">
    <property type="entry name" value="AMINO-ACID PERMEASE BAT1"/>
    <property type="match status" value="1"/>
</dbReference>
<keyword evidence="5 6" id="KW-0472">Membrane</keyword>
<organism evidence="7 8">
    <name type="scientific">Sphagnum troendelagicum</name>
    <dbReference type="NCBI Taxonomy" id="128251"/>
    <lineage>
        <taxon>Eukaryota</taxon>
        <taxon>Viridiplantae</taxon>
        <taxon>Streptophyta</taxon>
        <taxon>Embryophyta</taxon>
        <taxon>Bryophyta</taxon>
        <taxon>Sphagnophytina</taxon>
        <taxon>Sphagnopsida</taxon>
        <taxon>Sphagnales</taxon>
        <taxon>Sphagnaceae</taxon>
        <taxon>Sphagnum</taxon>
    </lineage>
</organism>
<feature type="transmembrane region" description="Helical" evidence="6">
    <location>
        <begin position="150"/>
        <end position="174"/>
    </location>
</feature>
<keyword evidence="3 6" id="KW-0812">Transmembrane</keyword>
<protein>
    <recommendedName>
        <fullName evidence="9">Amino acid transporter</fullName>
    </recommendedName>
</protein>
<keyword evidence="8" id="KW-1185">Reference proteome</keyword>
<reference evidence="7" key="1">
    <citation type="submission" date="2024-02" db="EMBL/GenBank/DDBJ databases">
        <authorList>
            <consortium name="ELIXIR-Norway"/>
            <consortium name="Elixir Norway"/>
        </authorList>
    </citation>
    <scope>NUCLEOTIDE SEQUENCE</scope>
</reference>
<evidence type="ECO:0000256" key="5">
    <source>
        <dbReference type="ARBA" id="ARBA00023136"/>
    </source>
</evidence>
<evidence type="ECO:0000256" key="4">
    <source>
        <dbReference type="ARBA" id="ARBA00022989"/>
    </source>
</evidence>
<dbReference type="PIRSF" id="PIRSF006060">
    <property type="entry name" value="AA_transporter"/>
    <property type="match status" value="1"/>
</dbReference>
<sequence length="511" mass="55541">MGIAGVLDSGQKRLQELGYKQELQRDLSVISNFAFSFAIISILTGVTTLFNTGLTYGGTISMVYGWLITGFFTMFVGLSMAEICSAFPTSGGLYFWSSQLSGPKWGPFASWITGWYWAVTCSVDYSLAQLIQVIILLSTSGKTSLNKYEVIGVHGGILFLHALINSLQIHWLSYLGTLGAAWNIIGVFVLIILIPAVAIERQSASFVFTSFDTSNVVGIDSKPYIFLLGLLMSQYTITGYDASAHMSEETKSSDTNGAYGILSAIGISILVGWGYILGLTFVVIDPTHLLDPTNESGGYAIAQVFYDVFNGRYGTGTGGIVCLGIPAFAVFFCGMSSITSNSRMVYAFSRDGAVPLSRFWHKVNAQEVPLNAVWLSALVAFIFALPSLGSLVAFQAMVSIATIGLYISYALPIFFRITIARKTFVPGPFNLGRYSLFIGWVAVAWVVVITVLFCLPVAYPVNKSSLNYTPVAVGGVFVLVLLYWALSARRWFKGPLVNLDESARDQKLAQL</sequence>
<feature type="transmembrane region" description="Helical" evidence="6">
    <location>
        <begin position="29"/>
        <end position="50"/>
    </location>
</feature>